<reference evidence="2 3" key="1">
    <citation type="submission" date="2019-08" db="EMBL/GenBank/DDBJ databases">
        <title>The genome of the soybean aphid Biotype 1, its phylome, world population structure and adaptation to the North American continent.</title>
        <authorList>
            <person name="Giordano R."/>
            <person name="Donthu R.K."/>
            <person name="Hernandez A.G."/>
            <person name="Wright C.L."/>
            <person name="Zimin A.V."/>
        </authorList>
    </citation>
    <scope>NUCLEOTIDE SEQUENCE [LARGE SCALE GENOMIC DNA]</scope>
    <source>
        <tissue evidence="2">Whole aphids</tissue>
    </source>
</reference>
<dbReference type="EMBL" id="VYZN01000037">
    <property type="protein sequence ID" value="KAE9533140.1"/>
    <property type="molecule type" value="Genomic_DNA"/>
</dbReference>
<gene>
    <name evidence="2" type="ORF">AGLY_009568</name>
</gene>
<keyword evidence="1" id="KW-0472">Membrane</keyword>
<dbReference type="Proteomes" id="UP000475862">
    <property type="component" value="Unassembled WGS sequence"/>
</dbReference>
<sequence>MKNNSERKRNYFLIYATLDSVLQINSFHQSFVCIYKKINKTILCIGIFFNKKLVIMIQVCNIYSLYGFNMFILRNIDCLRKPILYFVLHTKIACKKTFSAVVVIFENIIMIFNKNSLTAAIYDDIAAHERNFFFSKMITFRLLKYNYKFGNAVYKIMFEINNLQLFNLHAKIFLTTLHLIFTVYKEFSKE</sequence>
<evidence type="ECO:0000313" key="2">
    <source>
        <dbReference type="EMBL" id="KAE9533140.1"/>
    </source>
</evidence>
<proteinExistence type="predicted"/>
<name>A0A6G0TK21_APHGL</name>
<evidence type="ECO:0000256" key="1">
    <source>
        <dbReference type="SAM" id="Phobius"/>
    </source>
</evidence>
<evidence type="ECO:0000313" key="3">
    <source>
        <dbReference type="Proteomes" id="UP000475862"/>
    </source>
</evidence>
<keyword evidence="1" id="KW-1133">Transmembrane helix</keyword>
<comment type="caution">
    <text evidence="2">The sequence shown here is derived from an EMBL/GenBank/DDBJ whole genome shotgun (WGS) entry which is preliminary data.</text>
</comment>
<dbReference type="AlphaFoldDB" id="A0A6G0TK21"/>
<accession>A0A6G0TK21</accession>
<protein>
    <submittedName>
        <fullName evidence="2">Uncharacterized protein</fullName>
    </submittedName>
</protein>
<feature type="transmembrane region" description="Helical" evidence="1">
    <location>
        <begin position="53"/>
        <end position="73"/>
    </location>
</feature>
<keyword evidence="1" id="KW-0812">Transmembrane</keyword>
<keyword evidence="3" id="KW-1185">Reference proteome</keyword>
<organism evidence="2 3">
    <name type="scientific">Aphis glycines</name>
    <name type="common">Soybean aphid</name>
    <dbReference type="NCBI Taxonomy" id="307491"/>
    <lineage>
        <taxon>Eukaryota</taxon>
        <taxon>Metazoa</taxon>
        <taxon>Ecdysozoa</taxon>
        <taxon>Arthropoda</taxon>
        <taxon>Hexapoda</taxon>
        <taxon>Insecta</taxon>
        <taxon>Pterygota</taxon>
        <taxon>Neoptera</taxon>
        <taxon>Paraneoptera</taxon>
        <taxon>Hemiptera</taxon>
        <taxon>Sternorrhyncha</taxon>
        <taxon>Aphidomorpha</taxon>
        <taxon>Aphidoidea</taxon>
        <taxon>Aphididae</taxon>
        <taxon>Aphidini</taxon>
        <taxon>Aphis</taxon>
        <taxon>Aphis</taxon>
    </lineage>
</organism>